<gene>
    <name evidence="2" type="ORF">AVDCRST_MAG82-177</name>
</gene>
<name>A0A6J4NYT2_9ACTN</name>
<evidence type="ECO:0000256" key="1">
    <source>
        <dbReference type="SAM" id="MobiDB-lite"/>
    </source>
</evidence>
<accession>A0A6J4NYT2</accession>
<dbReference type="GO" id="GO:0005840">
    <property type="term" value="C:ribosome"/>
    <property type="evidence" value="ECO:0007669"/>
    <property type="project" value="UniProtKB-KW"/>
</dbReference>
<feature type="non-terminal residue" evidence="2">
    <location>
        <position position="65"/>
    </location>
</feature>
<sequence length="65" mass="6718">EGGRSARAGRRGAGTAPRPDAARALQPALPARHRTVGEHGTAQRGQEEHSQDPDGPEPQTAGESV</sequence>
<evidence type="ECO:0000313" key="2">
    <source>
        <dbReference type="EMBL" id="CAA9400444.1"/>
    </source>
</evidence>
<organism evidence="2">
    <name type="scientific">uncultured Rubrobacteraceae bacterium</name>
    <dbReference type="NCBI Taxonomy" id="349277"/>
    <lineage>
        <taxon>Bacteria</taxon>
        <taxon>Bacillati</taxon>
        <taxon>Actinomycetota</taxon>
        <taxon>Rubrobacteria</taxon>
        <taxon>Rubrobacterales</taxon>
        <taxon>Rubrobacteraceae</taxon>
        <taxon>environmental samples</taxon>
    </lineage>
</organism>
<feature type="region of interest" description="Disordered" evidence="1">
    <location>
        <begin position="1"/>
        <end position="65"/>
    </location>
</feature>
<proteinExistence type="predicted"/>
<keyword evidence="2" id="KW-0687">Ribonucleoprotein</keyword>
<feature type="compositionally biased region" description="Low complexity" evidence="1">
    <location>
        <begin position="13"/>
        <end position="30"/>
    </location>
</feature>
<protein>
    <submittedName>
        <fullName evidence="2">LSU ribosomal protein L29p (L35e)</fullName>
    </submittedName>
</protein>
<dbReference type="AlphaFoldDB" id="A0A6J4NYT2"/>
<dbReference type="EMBL" id="CADCVA010000019">
    <property type="protein sequence ID" value="CAA9400444.1"/>
    <property type="molecule type" value="Genomic_DNA"/>
</dbReference>
<feature type="non-terminal residue" evidence="2">
    <location>
        <position position="1"/>
    </location>
</feature>
<reference evidence="2" key="1">
    <citation type="submission" date="2020-02" db="EMBL/GenBank/DDBJ databases">
        <authorList>
            <person name="Meier V. D."/>
        </authorList>
    </citation>
    <scope>NUCLEOTIDE SEQUENCE</scope>
    <source>
        <strain evidence="2">AVDCRST_MAG82</strain>
    </source>
</reference>
<keyword evidence="2" id="KW-0689">Ribosomal protein</keyword>